<dbReference type="Proteomes" id="UP000636505">
    <property type="component" value="Unassembled WGS sequence"/>
</dbReference>
<evidence type="ECO:0000313" key="9">
    <source>
        <dbReference type="Proteomes" id="UP000636505"/>
    </source>
</evidence>
<dbReference type="RefSeq" id="WP_193906156.1">
    <property type="nucleotide sequence ID" value="NZ_JADEXG010000016.1"/>
</dbReference>
<feature type="region of interest" description="Disordered" evidence="5">
    <location>
        <begin position="28"/>
        <end position="54"/>
    </location>
</feature>
<dbReference type="SUPFAM" id="SSF53850">
    <property type="entry name" value="Periplasmic binding protein-like II"/>
    <property type="match status" value="1"/>
</dbReference>
<feature type="compositionally biased region" description="Low complexity" evidence="5">
    <location>
        <begin position="28"/>
        <end position="46"/>
    </location>
</feature>
<accession>A0A8J7DLQ0</accession>
<feature type="chain" id="PRO_5035259894" evidence="6">
    <location>
        <begin position="21"/>
        <end position="564"/>
    </location>
</feature>
<name>A0A8J7DLQ0_9CYAN</name>
<reference evidence="8" key="1">
    <citation type="submission" date="2020-10" db="EMBL/GenBank/DDBJ databases">
        <authorList>
            <person name="Castelo-Branco R."/>
            <person name="Eusebio N."/>
            <person name="Adriana R."/>
            <person name="Vieira A."/>
            <person name="Brugerolle De Fraissinette N."/>
            <person name="Rezende De Castro R."/>
            <person name="Schneider M.P."/>
            <person name="Vasconcelos V."/>
            <person name="Leao P.N."/>
        </authorList>
    </citation>
    <scope>NUCLEOTIDE SEQUENCE</scope>
    <source>
        <strain evidence="8">LEGE 07310</strain>
    </source>
</reference>
<feature type="domain" description="Solute-binding protein family 5" evidence="7">
    <location>
        <begin position="109"/>
        <end position="483"/>
    </location>
</feature>
<dbReference type="PIRSF" id="PIRSF002741">
    <property type="entry name" value="MppA"/>
    <property type="match status" value="1"/>
</dbReference>
<dbReference type="GO" id="GO:0043190">
    <property type="term" value="C:ATP-binding cassette (ABC) transporter complex"/>
    <property type="evidence" value="ECO:0007669"/>
    <property type="project" value="InterPro"/>
</dbReference>
<evidence type="ECO:0000256" key="5">
    <source>
        <dbReference type="SAM" id="MobiDB-lite"/>
    </source>
</evidence>
<dbReference type="PANTHER" id="PTHR30290">
    <property type="entry name" value="PERIPLASMIC BINDING COMPONENT OF ABC TRANSPORTER"/>
    <property type="match status" value="1"/>
</dbReference>
<dbReference type="InterPro" id="IPR000914">
    <property type="entry name" value="SBP_5_dom"/>
</dbReference>
<evidence type="ECO:0000256" key="6">
    <source>
        <dbReference type="SAM" id="SignalP"/>
    </source>
</evidence>
<dbReference type="Pfam" id="PF00496">
    <property type="entry name" value="SBP_bac_5"/>
    <property type="match status" value="1"/>
</dbReference>
<keyword evidence="3" id="KW-0813">Transport</keyword>
<keyword evidence="4 6" id="KW-0732">Signal</keyword>
<evidence type="ECO:0000256" key="2">
    <source>
        <dbReference type="ARBA" id="ARBA00005695"/>
    </source>
</evidence>
<dbReference type="InterPro" id="IPR039424">
    <property type="entry name" value="SBP_5"/>
</dbReference>
<dbReference type="FunFam" id="3.90.76.10:FF:000007">
    <property type="entry name" value="Dipeptide ABC transporter periplasmic dipeptide-binding protein"/>
    <property type="match status" value="1"/>
</dbReference>
<dbReference type="PANTHER" id="PTHR30290:SF10">
    <property type="entry name" value="PERIPLASMIC OLIGOPEPTIDE-BINDING PROTEIN-RELATED"/>
    <property type="match status" value="1"/>
</dbReference>
<comment type="caution">
    <text evidence="8">The sequence shown here is derived from an EMBL/GenBank/DDBJ whole genome shotgun (WGS) entry which is preliminary data.</text>
</comment>
<evidence type="ECO:0000256" key="3">
    <source>
        <dbReference type="ARBA" id="ARBA00022448"/>
    </source>
</evidence>
<dbReference type="GO" id="GO:1904680">
    <property type="term" value="F:peptide transmembrane transporter activity"/>
    <property type="evidence" value="ECO:0007669"/>
    <property type="project" value="TreeGrafter"/>
</dbReference>
<dbReference type="GO" id="GO:0015833">
    <property type="term" value="P:peptide transport"/>
    <property type="evidence" value="ECO:0007669"/>
    <property type="project" value="TreeGrafter"/>
</dbReference>
<evidence type="ECO:0000259" key="7">
    <source>
        <dbReference type="Pfam" id="PF00496"/>
    </source>
</evidence>
<dbReference type="InterPro" id="IPR030678">
    <property type="entry name" value="Peptide/Ni-bd"/>
</dbReference>
<dbReference type="EMBL" id="JADEXG010000016">
    <property type="protein sequence ID" value="MBE9077421.1"/>
    <property type="molecule type" value="Genomic_DNA"/>
</dbReference>
<evidence type="ECO:0000313" key="8">
    <source>
        <dbReference type="EMBL" id="MBE9077421.1"/>
    </source>
</evidence>
<dbReference type="GO" id="GO:0030313">
    <property type="term" value="C:cell envelope"/>
    <property type="evidence" value="ECO:0007669"/>
    <property type="project" value="UniProtKB-SubCell"/>
</dbReference>
<dbReference type="AlphaFoldDB" id="A0A8J7DLQ0"/>
<dbReference type="Gene3D" id="3.10.105.10">
    <property type="entry name" value="Dipeptide-binding Protein, Domain 3"/>
    <property type="match status" value="1"/>
</dbReference>
<keyword evidence="9" id="KW-1185">Reference proteome</keyword>
<proteinExistence type="inferred from homology"/>
<evidence type="ECO:0000256" key="1">
    <source>
        <dbReference type="ARBA" id="ARBA00004196"/>
    </source>
</evidence>
<gene>
    <name evidence="8" type="ORF">IQ241_08935</name>
</gene>
<comment type="subcellular location">
    <subcellularLocation>
        <location evidence="1">Cell envelope</location>
    </subcellularLocation>
</comment>
<dbReference type="CDD" id="cd08512">
    <property type="entry name" value="PBP2_NikA_DppA_OppA_like_7"/>
    <property type="match status" value="1"/>
</dbReference>
<protein>
    <submittedName>
        <fullName evidence="8">ABC transporter substrate-binding protein</fullName>
    </submittedName>
</protein>
<organism evidence="8 9">
    <name type="scientific">Vasconcelosia minhoensis LEGE 07310</name>
    <dbReference type="NCBI Taxonomy" id="915328"/>
    <lineage>
        <taxon>Bacteria</taxon>
        <taxon>Bacillati</taxon>
        <taxon>Cyanobacteriota</taxon>
        <taxon>Cyanophyceae</taxon>
        <taxon>Nodosilineales</taxon>
        <taxon>Cymatolegaceae</taxon>
        <taxon>Vasconcelosia</taxon>
        <taxon>Vasconcelosia minhoensis</taxon>
    </lineage>
</organism>
<dbReference type="GO" id="GO:0042597">
    <property type="term" value="C:periplasmic space"/>
    <property type="evidence" value="ECO:0007669"/>
    <property type="project" value="UniProtKB-ARBA"/>
</dbReference>
<sequence>MRRRSLIKTSVGLAAGITLANGLKACSSAESPSTDAASDSSSDGSSGAKPTDARLTMVQGGGFPNSLDLHRVGTNRPAYGISWVMYDRLMTFGQKELPDGTLSYDYTQLEPELAESWEMAEDGMSVTFKLRQDATFHDGAPVTAQDVKWSYDRAVSIGGFPTFQMKAGALENPDQFEVVDDHTFRVKFLRPDKLTMIDMAVPIPVIINSELVKPHLTDADPWGAEWLNVNDAGGGAYQLGEFKPNERITLTRFEDWKSGPLPQIQEVIVLNVPEAGNRRALLEKGDIDVNYDLTEKDQKEIAAMGEFTMASTPIENCLYSIDMHTNAQLKGAENPFADVKVRQAVAYAMPYDAIMQTALYDQAVPMYGEGTFDPDSTTWPQPTPYKTDMEQAKKLIAESAYPNGFETSLAFDLGNQEWAEPTVVLIQESLAELGIKVGIEKVPNANFRSVLVEKSRPMIVNNFGGWLNYPDYFFFYAYHGQDATFNGSSYQNPEMDKMIEAALASKPGEPEYAENVEGFIEMAWEEMPRVPLVQPKLSVAMQNNVSGYQYWFHRQLDFRQLEKA</sequence>
<dbReference type="Gene3D" id="3.40.190.10">
    <property type="entry name" value="Periplasmic binding protein-like II"/>
    <property type="match status" value="1"/>
</dbReference>
<comment type="similarity">
    <text evidence="2">Belongs to the bacterial solute-binding protein 5 family.</text>
</comment>
<evidence type="ECO:0000256" key="4">
    <source>
        <dbReference type="ARBA" id="ARBA00022729"/>
    </source>
</evidence>
<feature type="signal peptide" evidence="6">
    <location>
        <begin position="1"/>
        <end position="20"/>
    </location>
</feature>